<keyword evidence="1" id="KW-0812">Transmembrane</keyword>
<evidence type="ECO:0000313" key="2">
    <source>
        <dbReference type="EMBL" id="CAD8763556.1"/>
    </source>
</evidence>
<proteinExistence type="predicted"/>
<name>A0A7S0YCW2_9STRA</name>
<protein>
    <submittedName>
        <fullName evidence="2">Uncharacterized protein</fullName>
    </submittedName>
</protein>
<dbReference type="EMBL" id="HBFL01005001">
    <property type="protein sequence ID" value="CAD8763556.1"/>
    <property type="molecule type" value="Transcribed_RNA"/>
</dbReference>
<evidence type="ECO:0000256" key="1">
    <source>
        <dbReference type="SAM" id="Phobius"/>
    </source>
</evidence>
<keyword evidence="1" id="KW-0472">Membrane</keyword>
<dbReference type="AlphaFoldDB" id="A0A7S0YCW2"/>
<feature type="transmembrane region" description="Helical" evidence="1">
    <location>
        <begin position="12"/>
        <end position="34"/>
    </location>
</feature>
<organism evidence="2">
    <name type="scientific">Pseudo-nitzschia delicatissima</name>
    <dbReference type="NCBI Taxonomy" id="44447"/>
    <lineage>
        <taxon>Eukaryota</taxon>
        <taxon>Sar</taxon>
        <taxon>Stramenopiles</taxon>
        <taxon>Ochrophyta</taxon>
        <taxon>Bacillariophyta</taxon>
        <taxon>Bacillariophyceae</taxon>
        <taxon>Bacillariophycidae</taxon>
        <taxon>Bacillariales</taxon>
        <taxon>Bacillariaceae</taxon>
        <taxon>Pseudo-nitzschia</taxon>
    </lineage>
</organism>
<reference evidence="2" key="1">
    <citation type="submission" date="2021-01" db="EMBL/GenBank/DDBJ databases">
        <authorList>
            <person name="Corre E."/>
            <person name="Pelletier E."/>
            <person name="Niang G."/>
            <person name="Scheremetjew M."/>
            <person name="Finn R."/>
            <person name="Kale V."/>
            <person name="Holt S."/>
            <person name="Cochrane G."/>
            <person name="Meng A."/>
            <person name="Brown T."/>
            <person name="Cohen L."/>
        </authorList>
    </citation>
    <scope>NUCLEOTIDE SEQUENCE</scope>
    <source>
        <strain evidence="2">UNC1205</strain>
    </source>
</reference>
<sequence>MDKLITFITSLSTLQAIGLSFFGSILILVVWSKYSSRTRDSLKKGKFGVMEIVSEMREGYGDQSKIPSIARRFSRASITDIRRSFVHIAGDVWEGKRGSVRMKGDKAFQYSADGKKVTMYGRQEPTNLSLRELVAEKTTMMEIEEDIFKRMNWQNKIEECTLIKDQKDAKVEGSFSFCYRDYVNHEELMGMMWTRGGIEGFLFKPSCADVLTVDKDAKCTLKASSKLFRIIPISITWEGKLEEGTINWTTTSLTMGWESFGKFFDKPAAAEKLRKDPWIISTLKDERDILCFDREGKGNLVFARPECLNKGPKFE</sequence>
<gene>
    <name evidence="2" type="ORF">PDEL1432_LOCUS3597</name>
</gene>
<accession>A0A7S0YCW2</accession>
<keyword evidence="1" id="KW-1133">Transmembrane helix</keyword>